<evidence type="ECO:0000256" key="9">
    <source>
        <dbReference type="ARBA" id="ARBA00023136"/>
    </source>
</evidence>
<feature type="transmembrane region" description="Helical" evidence="10">
    <location>
        <begin position="205"/>
        <end position="224"/>
    </location>
</feature>
<dbReference type="AlphaFoldDB" id="A0AAQ3K080"/>
<accession>A0AAQ3K080</accession>
<keyword evidence="6 10" id="KW-1133">Transmembrane helix</keyword>
<dbReference type="Pfam" id="PF04161">
    <property type="entry name" value="Arv1"/>
    <property type="match status" value="1"/>
</dbReference>
<dbReference type="GO" id="GO:0097036">
    <property type="term" value="P:regulation of plasma membrane sterol distribution"/>
    <property type="evidence" value="ECO:0007669"/>
    <property type="project" value="UniProtKB-UniRule"/>
</dbReference>
<evidence type="ECO:0000313" key="12">
    <source>
        <dbReference type="Proteomes" id="UP001327560"/>
    </source>
</evidence>
<keyword evidence="4 10" id="KW-0812">Transmembrane</keyword>
<keyword evidence="3 10" id="KW-0813">Transport</keyword>
<keyword evidence="9 10" id="KW-0472">Membrane</keyword>
<dbReference type="InterPro" id="IPR007290">
    <property type="entry name" value="Arv1"/>
</dbReference>
<keyword evidence="5 10" id="KW-0256">Endoplasmic reticulum</keyword>
<comment type="subcellular location">
    <subcellularLocation>
        <location evidence="1 10">Endoplasmic reticulum membrane</location>
        <topology evidence="1 10">Multi-pass membrane protein</topology>
    </subcellularLocation>
</comment>
<keyword evidence="7 10" id="KW-0445">Lipid transport</keyword>
<keyword evidence="8 10" id="KW-0443">Lipid metabolism</keyword>
<evidence type="ECO:0000256" key="6">
    <source>
        <dbReference type="ARBA" id="ARBA00022989"/>
    </source>
</evidence>
<dbReference type="GO" id="GO:0032366">
    <property type="term" value="P:intracellular sterol transport"/>
    <property type="evidence" value="ECO:0007669"/>
    <property type="project" value="UniProtKB-UniRule"/>
</dbReference>
<dbReference type="GO" id="GO:0016125">
    <property type="term" value="P:sterol metabolic process"/>
    <property type="evidence" value="ECO:0007669"/>
    <property type="project" value="UniProtKB-UniRule"/>
</dbReference>
<reference evidence="11 12" key="1">
    <citation type="submission" date="2023-10" db="EMBL/GenBank/DDBJ databases">
        <title>Chromosome-scale genome assembly provides insights into flower coloration mechanisms of Canna indica.</title>
        <authorList>
            <person name="Li C."/>
        </authorList>
    </citation>
    <scope>NUCLEOTIDE SEQUENCE [LARGE SCALE GENOMIC DNA]</scope>
    <source>
        <tissue evidence="11">Flower</tissue>
    </source>
</reference>
<dbReference type="PANTHER" id="PTHR14467:SF0">
    <property type="entry name" value="PROTEIN ARV1"/>
    <property type="match status" value="1"/>
</dbReference>
<dbReference type="GO" id="GO:0005789">
    <property type="term" value="C:endoplasmic reticulum membrane"/>
    <property type="evidence" value="ECO:0007669"/>
    <property type="project" value="UniProtKB-SubCell"/>
</dbReference>
<evidence type="ECO:0000313" key="11">
    <source>
        <dbReference type="EMBL" id="WOK99528.1"/>
    </source>
</evidence>
<comment type="similarity">
    <text evidence="2 10">Belongs to the ARV1 family.</text>
</comment>
<keyword evidence="12" id="KW-1185">Reference proteome</keyword>
<dbReference type="GO" id="GO:0032541">
    <property type="term" value="C:cortical endoplasmic reticulum"/>
    <property type="evidence" value="ECO:0007669"/>
    <property type="project" value="TreeGrafter"/>
</dbReference>
<sequence length="256" mass="28613">MGPSAHAASAAGEYRESADDRRLLRCVNCGWGMQSLFVQYSPGNIRLMKCEHCKAVADPYIECEFMIILIDLILHKRKAYRHVLFNMLNLGVGEKGVLWKLTLFYFVLDVCGYSLLKSNKSCLDSSGSLLVSTLTCGMVHSSLVLLDILLGNLTFISVFLLGTRFLLNLSFDVIRYRQIVLAILISSYFRLFFIAMMVWEFPSSVIFIIDILVLSSNALAVGVVTELQTAGCLGVCVGAHVAKFFMNHWLLHLLPD</sequence>
<comment type="function">
    <text evidence="10">Mediator of sterol homeostasis involved in sterol uptake, trafficking and distribution into membranes.</text>
</comment>
<protein>
    <recommendedName>
        <fullName evidence="10">Protein ARV</fullName>
    </recommendedName>
</protein>
<evidence type="ECO:0000256" key="3">
    <source>
        <dbReference type="ARBA" id="ARBA00022448"/>
    </source>
</evidence>
<feature type="transmembrane region" description="Helical" evidence="10">
    <location>
        <begin position="179"/>
        <end position="199"/>
    </location>
</feature>
<dbReference type="PANTHER" id="PTHR14467">
    <property type="entry name" value="ARV1"/>
    <property type="match status" value="1"/>
</dbReference>
<evidence type="ECO:0000256" key="4">
    <source>
        <dbReference type="ARBA" id="ARBA00022692"/>
    </source>
</evidence>
<evidence type="ECO:0000256" key="5">
    <source>
        <dbReference type="ARBA" id="ARBA00022824"/>
    </source>
</evidence>
<dbReference type="GO" id="GO:0005794">
    <property type="term" value="C:Golgi apparatus"/>
    <property type="evidence" value="ECO:0007669"/>
    <property type="project" value="TreeGrafter"/>
</dbReference>
<evidence type="ECO:0000256" key="7">
    <source>
        <dbReference type="ARBA" id="ARBA00023055"/>
    </source>
</evidence>
<dbReference type="GO" id="GO:0006665">
    <property type="term" value="P:sphingolipid metabolic process"/>
    <property type="evidence" value="ECO:0007669"/>
    <property type="project" value="UniProtKB-UniRule"/>
</dbReference>
<proteinExistence type="inferred from homology"/>
<dbReference type="EMBL" id="CP136891">
    <property type="protein sequence ID" value="WOK99528.1"/>
    <property type="molecule type" value="Genomic_DNA"/>
</dbReference>
<gene>
    <name evidence="11" type="ORF">Cni_G08240</name>
</gene>
<organism evidence="11 12">
    <name type="scientific">Canna indica</name>
    <name type="common">Indian-shot</name>
    <dbReference type="NCBI Taxonomy" id="4628"/>
    <lineage>
        <taxon>Eukaryota</taxon>
        <taxon>Viridiplantae</taxon>
        <taxon>Streptophyta</taxon>
        <taxon>Embryophyta</taxon>
        <taxon>Tracheophyta</taxon>
        <taxon>Spermatophyta</taxon>
        <taxon>Magnoliopsida</taxon>
        <taxon>Liliopsida</taxon>
        <taxon>Zingiberales</taxon>
        <taxon>Cannaceae</taxon>
        <taxon>Canna</taxon>
    </lineage>
</organism>
<evidence type="ECO:0000256" key="10">
    <source>
        <dbReference type="RuleBase" id="RU368065"/>
    </source>
</evidence>
<evidence type="ECO:0000256" key="2">
    <source>
        <dbReference type="ARBA" id="ARBA00009187"/>
    </source>
</evidence>
<dbReference type="Proteomes" id="UP001327560">
    <property type="component" value="Chromosome 2"/>
</dbReference>
<feature type="transmembrane region" description="Helical" evidence="10">
    <location>
        <begin position="148"/>
        <end position="167"/>
    </location>
</feature>
<name>A0AAQ3K080_9LILI</name>
<feature type="transmembrane region" description="Helical" evidence="10">
    <location>
        <begin position="231"/>
        <end position="251"/>
    </location>
</feature>
<keyword evidence="10" id="KW-0746">Sphingolipid metabolism</keyword>
<evidence type="ECO:0000256" key="1">
    <source>
        <dbReference type="ARBA" id="ARBA00004477"/>
    </source>
</evidence>
<evidence type="ECO:0000256" key="8">
    <source>
        <dbReference type="ARBA" id="ARBA00023098"/>
    </source>
</evidence>
<comment type="function">
    <text evidence="10">Regulates also the sphingolipid metabolism.</text>
</comment>